<feature type="compositionally biased region" description="Polar residues" evidence="1">
    <location>
        <begin position="439"/>
        <end position="448"/>
    </location>
</feature>
<dbReference type="Gene3D" id="3.30.750.140">
    <property type="match status" value="1"/>
</dbReference>
<evidence type="ECO:0000259" key="2">
    <source>
        <dbReference type="Pfam" id="PF02120"/>
    </source>
</evidence>
<sequence length="482" mass="52116">MEMNAVIVQNAAAPASSSGGSSTVSGNAGGGSSSPSFAGTLGLVMNVAEAGQAAETQKPIVLPWVQPWTAEEESGTVQTDEEQQAMLIAMIGQWLEQPEQLESLMKEEAFSQWFRQAEELIKALGGPTASPDAGRQDLASSTEEGMPVRTWTSAELKSILESFTRLVQQHPDSGLVEQLKEKLGELVLASQAMRKPESSMADPKAASDDTVQQNPQVQVPERAASTHADPSFAGERQAQSGSQVNPGKAEPVMGQLIFRVPSEPDVLSRLEMIAGRSGSLERQMSVGSEMTKGAEPVTAAAADTVAVAAESMPRNEAPRTVSHPSLPQEPIPAERFAGEMSRFVLRSFTTGASNGFSEARLSLYPEHLGHVDVKLTMQHGQLTAQFIAHTLLGKEMLEAQMSQLRAQLQSQGIQVERMEVTHSNSFSSHLFQDQRDRPSQQPYYQQSKRSADRYEEDWSLDSAEWADVRASVYGSNGFDVTA</sequence>
<feature type="region of interest" description="Disordered" evidence="1">
    <location>
        <begin position="193"/>
        <end position="249"/>
    </location>
</feature>
<evidence type="ECO:0000256" key="1">
    <source>
        <dbReference type="SAM" id="MobiDB-lite"/>
    </source>
</evidence>
<accession>A0ABW3D751</accession>
<organism evidence="3 4">
    <name type="scientific">Paenibacillus residui</name>
    <dbReference type="NCBI Taxonomy" id="629724"/>
    <lineage>
        <taxon>Bacteria</taxon>
        <taxon>Bacillati</taxon>
        <taxon>Bacillota</taxon>
        <taxon>Bacilli</taxon>
        <taxon>Bacillales</taxon>
        <taxon>Paenibacillaceae</taxon>
        <taxon>Paenibacillus</taxon>
    </lineage>
</organism>
<evidence type="ECO:0000313" key="4">
    <source>
        <dbReference type="Proteomes" id="UP001597120"/>
    </source>
</evidence>
<dbReference type="Proteomes" id="UP001597120">
    <property type="component" value="Unassembled WGS sequence"/>
</dbReference>
<comment type="caution">
    <text evidence="3">The sequence shown here is derived from an EMBL/GenBank/DDBJ whole genome shotgun (WGS) entry which is preliminary data.</text>
</comment>
<dbReference type="InterPro" id="IPR038610">
    <property type="entry name" value="FliK-like_C_sf"/>
</dbReference>
<keyword evidence="3" id="KW-0282">Flagellum</keyword>
<evidence type="ECO:0000313" key="3">
    <source>
        <dbReference type="EMBL" id="MFD0869188.1"/>
    </source>
</evidence>
<dbReference type="InterPro" id="IPR021136">
    <property type="entry name" value="Flagellar_hook_control-like_C"/>
</dbReference>
<feature type="region of interest" description="Disordered" evidence="1">
    <location>
        <begin position="125"/>
        <end position="146"/>
    </location>
</feature>
<reference evidence="4" key="1">
    <citation type="journal article" date="2019" name="Int. J. Syst. Evol. Microbiol.">
        <title>The Global Catalogue of Microorganisms (GCM) 10K type strain sequencing project: providing services to taxonomists for standard genome sequencing and annotation.</title>
        <authorList>
            <consortium name="The Broad Institute Genomics Platform"/>
            <consortium name="The Broad Institute Genome Sequencing Center for Infectious Disease"/>
            <person name="Wu L."/>
            <person name="Ma J."/>
        </authorList>
    </citation>
    <scope>NUCLEOTIDE SEQUENCE [LARGE SCALE GENOMIC DNA]</scope>
    <source>
        <strain evidence="4">CCUG 57263</strain>
    </source>
</reference>
<keyword evidence="3" id="KW-0969">Cilium</keyword>
<feature type="region of interest" description="Disordered" evidence="1">
    <location>
        <begin position="9"/>
        <end position="32"/>
    </location>
</feature>
<proteinExistence type="predicted"/>
<keyword evidence="4" id="KW-1185">Reference proteome</keyword>
<dbReference type="CDD" id="cd17470">
    <property type="entry name" value="T3SS_Flik_C"/>
    <property type="match status" value="1"/>
</dbReference>
<keyword evidence="3" id="KW-0966">Cell projection</keyword>
<dbReference type="RefSeq" id="WP_379287417.1">
    <property type="nucleotide sequence ID" value="NZ_JBHTIU010000027.1"/>
</dbReference>
<feature type="compositionally biased region" description="Low complexity" evidence="1">
    <location>
        <begin position="11"/>
        <end position="26"/>
    </location>
</feature>
<dbReference type="EMBL" id="JBHTIU010000027">
    <property type="protein sequence ID" value="MFD0869188.1"/>
    <property type="molecule type" value="Genomic_DNA"/>
</dbReference>
<dbReference type="InterPro" id="IPR052563">
    <property type="entry name" value="FliK"/>
</dbReference>
<gene>
    <name evidence="3" type="ORF">ACFQ03_08490</name>
</gene>
<dbReference type="PANTHER" id="PTHR37533:SF2">
    <property type="entry name" value="FLAGELLAR HOOK-LENGTH CONTROL PROTEIN"/>
    <property type="match status" value="1"/>
</dbReference>
<name>A0ABW3D751_9BACL</name>
<feature type="region of interest" description="Disordered" evidence="1">
    <location>
        <begin position="426"/>
        <end position="449"/>
    </location>
</feature>
<dbReference type="Pfam" id="PF02120">
    <property type="entry name" value="Flg_hook"/>
    <property type="match status" value="1"/>
</dbReference>
<feature type="domain" description="Flagellar hook-length control protein-like C-terminal" evidence="2">
    <location>
        <begin position="351"/>
        <end position="425"/>
    </location>
</feature>
<dbReference type="PANTHER" id="PTHR37533">
    <property type="entry name" value="FLAGELLAR HOOK-LENGTH CONTROL PROTEIN"/>
    <property type="match status" value="1"/>
</dbReference>
<protein>
    <submittedName>
        <fullName evidence="3">Flagellar hook-length control protein FliK</fullName>
    </submittedName>
</protein>